<evidence type="ECO:0000256" key="2">
    <source>
        <dbReference type="ARBA" id="ARBA00004950"/>
    </source>
</evidence>
<dbReference type="InterPro" id="IPR005288">
    <property type="entry name" value="NadB"/>
</dbReference>
<keyword evidence="8 13" id="KW-0274">FAD</keyword>
<sequence length="534" mass="59825">MKYSVNFNSEELEDRYSDYVIIGSGIAGLNAAYLAKDLGKVTLITKGKLTDSNSTLAQGGIACVVSTFDSFDSHIKDTLYAGAGLCDVESVEVLVKEAPENINRLIEIGIKFDRKNDALDLAREGVHSFNRILHIGDYTGKGVIEGFLDVKNGIDICEDTILLDLLVKDNTVKGVLVKDLIKNQIYIIWAKIVILASGGAGNIFLNTTNPSVTTGDGIAIAARHGAVLKDMEFMQFHPTVLYSENGERFLISEAVRGEGGILRNSRGEVFMPKYHKLGDLAPRDIVTRAILEEIEKSDKPYVYLDVTQIGEKEFSEHFPSIYKKCIELRIDISKDYIPVSPAAHYYMGGIMTDINGKTSINKLYACGECACTGVHGANRLASNSLLEGLVFSTRAVKDSSKYINEDFKKDVFKENGKIEKEINTEGIKHELKQMMEENAGIIRSEESLKTMLHWIMLHKDILNINAVSREKNEILCLYSISKYLVMAAILRKESRGSHYRIDYPEKKEEYRKHILIKGDELYFDRQICSKEVDR</sequence>
<evidence type="ECO:0000256" key="13">
    <source>
        <dbReference type="RuleBase" id="RU362049"/>
    </source>
</evidence>
<name>A0A975GAP4_9THEO</name>
<comment type="similarity">
    <text evidence="3 13">Belongs to the FAD-dependent oxidoreductase 2 family. NadB subfamily.</text>
</comment>
<reference evidence="16" key="1">
    <citation type="submission" date="2020-08" db="EMBL/GenBank/DDBJ databases">
        <title>Genomic insights into the carbon and energy metabolism of the first obligate autotrophic acetogenic bacterium Aceticella autotrophica gen. nov., sp. nov.</title>
        <authorList>
            <person name="Toshchakov S.V."/>
            <person name="Elcheninov A.G."/>
            <person name="Kublanov I.V."/>
            <person name="Frolov E.N."/>
            <person name="Lebedinsky A.V."/>
        </authorList>
    </citation>
    <scope>NUCLEOTIDE SEQUENCE</scope>
    <source>
        <strain evidence="16">3443-3Ac</strain>
    </source>
</reference>
<dbReference type="GO" id="GO:0033765">
    <property type="term" value="F:steroid dehydrogenase activity, acting on the CH-CH group of donors"/>
    <property type="evidence" value="ECO:0007669"/>
    <property type="project" value="UniProtKB-ARBA"/>
</dbReference>
<evidence type="ECO:0000256" key="11">
    <source>
        <dbReference type="NCBIfam" id="TIGR00551"/>
    </source>
</evidence>
<dbReference type="EMBL" id="CP060096">
    <property type="protein sequence ID" value="QSZ27684.1"/>
    <property type="molecule type" value="Genomic_DNA"/>
</dbReference>
<dbReference type="PIRSF" id="PIRSF000171">
    <property type="entry name" value="SDHA_APRA_LASPO"/>
    <property type="match status" value="1"/>
</dbReference>
<feature type="domain" description="FAD-dependent oxidoreductase 2 FAD-binding" evidence="14">
    <location>
        <begin position="18"/>
        <end position="385"/>
    </location>
</feature>
<evidence type="ECO:0000256" key="8">
    <source>
        <dbReference type="ARBA" id="ARBA00022827"/>
    </source>
</evidence>
<dbReference type="InterPro" id="IPR036188">
    <property type="entry name" value="FAD/NAD-bd_sf"/>
</dbReference>
<proteinExistence type="inferred from homology"/>
<evidence type="ECO:0000256" key="3">
    <source>
        <dbReference type="ARBA" id="ARBA00008562"/>
    </source>
</evidence>
<evidence type="ECO:0000256" key="6">
    <source>
        <dbReference type="ARBA" id="ARBA00022630"/>
    </source>
</evidence>
<evidence type="ECO:0000256" key="1">
    <source>
        <dbReference type="ARBA" id="ARBA00001974"/>
    </source>
</evidence>
<dbReference type="NCBIfam" id="TIGR00551">
    <property type="entry name" value="nadB"/>
    <property type="match status" value="1"/>
</dbReference>
<dbReference type="Gene3D" id="3.90.700.10">
    <property type="entry name" value="Succinate dehydrogenase/fumarate reductase flavoprotein, catalytic domain"/>
    <property type="match status" value="1"/>
</dbReference>
<protein>
    <recommendedName>
        <fullName evidence="5 11">L-aspartate oxidase</fullName>
        <ecNumber evidence="4 11">1.4.3.16</ecNumber>
    </recommendedName>
</protein>
<comment type="catalytic activity">
    <reaction evidence="10">
        <text>L-aspartate + O2 = iminosuccinate + H2O2</text>
        <dbReference type="Rhea" id="RHEA:25876"/>
        <dbReference type="ChEBI" id="CHEBI:15379"/>
        <dbReference type="ChEBI" id="CHEBI:16240"/>
        <dbReference type="ChEBI" id="CHEBI:29991"/>
        <dbReference type="ChEBI" id="CHEBI:77875"/>
        <dbReference type="EC" id="1.4.3.16"/>
    </reaction>
    <physiologicalReaction direction="left-to-right" evidence="10">
        <dbReference type="Rhea" id="RHEA:25877"/>
    </physiologicalReaction>
</comment>
<dbReference type="Pfam" id="PF02910">
    <property type="entry name" value="Succ_DH_flav_C"/>
    <property type="match status" value="1"/>
</dbReference>
<dbReference type="Pfam" id="PF00890">
    <property type="entry name" value="FAD_binding_2"/>
    <property type="match status" value="1"/>
</dbReference>
<evidence type="ECO:0000313" key="17">
    <source>
        <dbReference type="Proteomes" id="UP000671913"/>
    </source>
</evidence>
<evidence type="ECO:0000256" key="10">
    <source>
        <dbReference type="ARBA" id="ARBA00048305"/>
    </source>
</evidence>
<dbReference type="GO" id="GO:0034628">
    <property type="term" value="P:'de novo' NAD+ biosynthetic process from L-aspartate"/>
    <property type="evidence" value="ECO:0007669"/>
    <property type="project" value="TreeGrafter"/>
</dbReference>
<dbReference type="Gene3D" id="3.50.50.60">
    <property type="entry name" value="FAD/NAD(P)-binding domain"/>
    <property type="match status" value="1"/>
</dbReference>
<evidence type="ECO:0000256" key="4">
    <source>
        <dbReference type="ARBA" id="ARBA00012173"/>
    </source>
</evidence>
<evidence type="ECO:0000313" key="16">
    <source>
        <dbReference type="EMBL" id="QSZ27684.1"/>
    </source>
</evidence>
<comment type="cofactor">
    <cofactor evidence="1 13">
        <name>FAD</name>
        <dbReference type="ChEBI" id="CHEBI:57692"/>
    </cofactor>
</comment>
<dbReference type="GO" id="GO:0005737">
    <property type="term" value="C:cytoplasm"/>
    <property type="evidence" value="ECO:0007669"/>
    <property type="project" value="UniProtKB-SubCell"/>
</dbReference>
<dbReference type="SUPFAM" id="SSF51905">
    <property type="entry name" value="FAD/NAD(P)-binding domain"/>
    <property type="match status" value="1"/>
</dbReference>
<dbReference type="RefSeq" id="WP_284680392.1">
    <property type="nucleotide sequence ID" value="NZ_CP060096.1"/>
</dbReference>
<dbReference type="FunFam" id="3.90.700.10:FF:000002">
    <property type="entry name" value="L-aspartate oxidase"/>
    <property type="match status" value="1"/>
</dbReference>
<keyword evidence="9 13" id="KW-0560">Oxidoreductase</keyword>
<dbReference type="InterPro" id="IPR003953">
    <property type="entry name" value="FAD-dep_OxRdtase_2_FAD-bd"/>
</dbReference>
<evidence type="ECO:0000256" key="5">
    <source>
        <dbReference type="ARBA" id="ARBA00021901"/>
    </source>
</evidence>
<keyword evidence="7 13" id="KW-0662">Pyridine nucleotide biosynthesis</keyword>
<comment type="pathway">
    <text evidence="2 13">Cofactor biosynthesis; NAD(+) biosynthesis; iminoaspartate from L-aspartate (oxidase route): step 1/1.</text>
</comment>
<dbReference type="InterPro" id="IPR015939">
    <property type="entry name" value="Fum_Rdtase/Succ_DH_flav-like_C"/>
</dbReference>
<evidence type="ECO:0000256" key="9">
    <source>
        <dbReference type="ARBA" id="ARBA00023002"/>
    </source>
</evidence>
<dbReference type="PRINTS" id="PR00411">
    <property type="entry name" value="PNDRDTASEI"/>
</dbReference>
<evidence type="ECO:0000256" key="12">
    <source>
        <dbReference type="PIRSR" id="PIRSR000171-1"/>
    </source>
</evidence>
<dbReference type="SUPFAM" id="SSF56425">
    <property type="entry name" value="Succinate dehydrogenase/fumarate reductase flavoprotein, catalytic domain"/>
    <property type="match status" value="1"/>
</dbReference>
<dbReference type="PRINTS" id="PR00368">
    <property type="entry name" value="FADPNR"/>
</dbReference>
<evidence type="ECO:0000259" key="15">
    <source>
        <dbReference type="Pfam" id="PF02910"/>
    </source>
</evidence>
<organism evidence="16 17">
    <name type="scientific">Aceticella autotrophica</name>
    <dbReference type="NCBI Taxonomy" id="2755338"/>
    <lineage>
        <taxon>Bacteria</taxon>
        <taxon>Bacillati</taxon>
        <taxon>Bacillota</taxon>
        <taxon>Clostridia</taxon>
        <taxon>Thermoanaerobacterales</taxon>
        <taxon>Thermoanaerobacteraceae</taxon>
        <taxon>Aceticella</taxon>
    </lineage>
</organism>
<dbReference type="EC" id="1.4.3.16" evidence="4 11"/>
<comment type="subcellular location">
    <subcellularLocation>
        <location evidence="13">Cytoplasm</location>
    </subcellularLocation>
</comment>
<keyword evidence="6 13" id="KW-0285">Flavoprotein</keyword>
<dbReference type="Proteomes" id="UP000671913">
    <property type="component" value="Chromosome"/>
</dbReference>
<dbReference type="KEGG" id="aaut:ACETAC_01910"/>
<gene>
    <name evidence="16" type="primary">nadB</name>
    <name evidence="16" type="ORF">ACETAC_01910</name>
</gene>
<dbReference type="GO" id="GO:0008734">
    <property type="term" value="F:L-aspartate oxidase activity"/>
    <property type="evidence" value="ECO:0007669"/>
    <property type="project" value="UniProtKB-UniRule"/>
</dbReference>
<dbReference type="Gene3D" id="1.20.58.100">
    <property type="entry name" value="Fumarate reductase/succinate dehydrogenase flavoprotein-like, C-terminal domain"/>
    <property type="match status" value="1"/>
</dbReference>
<feature type="domain" description="Fumarate reductase/succinate dehydrogenase flavoprotein-like C-terminal" evidence="15">
    <location>
        <begin position="429"/>
        <end position="517"/>
    </location>
</feature>
<evidence type="ECO:0000256" key="7">
    <source>
        <dbReference type="ARBA" id="ARBA00022642"/>
    </source>
</evidence>
<keyword evidence="17" id="KW-1185">Reference proteome</keyword>
<feature type="active site" description="Proton acceptor" evidence="12">
    <location>
        <position position="283"/>
    </location>
</feature>
<accession>A0A975GAP4</accession>
<dbReference type="InterPro" id="IPR027477">
    <property type="entry name" value="Succ_DH/fumarate_Rdtase_cat_sf"/>
</dbReference>
<dbReference type="AlphaFoldDB" id="A0A975GAP4"/>
<comment type="function">
    <text evidence="13">Catalyzes the oxidation of L-aspartate to iminoaspartate.</text>
</comment>
<evidence type="ECO:0000259" key="14">
    <source>
        <dbReference type="Pfam" id="PF00890"/>
    </source>
</evidence>
<dbReference type="SUPFAM" id="SSF46977">
    <property type="entry name" value="Succinate dehydrogenase/fumarate reductase flavoprotein C-terminal domain"/>
    <property type="match status" value="1"/>
</dbReference>
<dbReference type="InterPro" id="IPR037099">
    <property type="entry name" value="Fum_R/Succ_DH_flav-like_C_sf"/>
</dbReference>
<dbReference type="PANTHER" id="PTHR42716">
    <property type="entry name" value="L-ASPARTATE OXIDASE"/>
    <property type="match status" value="1"/>
</dbReference>
<dbReference type="PANTHER" id="PTHR42716:SF2">
    <property type="entry name" value="L-ASPARTATE OXIDASE, CHLOROPLASTIC"/>
    <property type="match status" value="1"/>
</dbReference>